<feature type="compositionally biased region" description="Polar residues" evidence="1">
    <location>
        <begin position="625"/>
        <end position="635"/>
    </location>
</feature>
<evidence type="ECO:0000313" key="5">
    <source>
        <dbReference type="Proteomes" id="UP000010474"/>
    </source>
</evidence>
<evidence type="ECO:0000259" key="3">
    <source>
        <dbReference type="PROSITE" id="PS51746"/>
    </source>
</evidence>
<dbReference type="PROSITE" id="PS51746">
    <property type="entry name" value="PPM_2"/>
    <property type="match status" value="1"/>
</dbReference>
<protein>
    <submittedName>
        <fullName evidence="4">Protein serine/threonine phosphatase</fullName>
    </submittedName>
</protein>
<sequence>MENDAATLYCPNEYCQAANPLTYKFCQRCSTPLPKRYLRAVGDSLNLGIPGEILADRYLVINQSIIFDLKPGLLPQIPELDNLQQIKAYLKLIPYRLHIPQIYGMLSINEGQSLLLLEQPPLVADSADSQIHLCSKLTTAWGDASSMRQMNWLWQLAHLWQPLWTEGVASSLLDSNLLRVEGSLVRLLELHFDSQTAPTLSQLGEFWQQLLKEAKPAIAEFVKQISNSLIHGEINTSELLIKVLDQGLARLGQTSSGRNSPTQTTIKIVTQTDTGPSRQRNEDACYPSSGVVVSKPPQQTALAIVCDGIGGHEGGNIASSLAIETIQQQVKELTSVPYENIDPLLLLNDLEQAVALVNDKISQRNDTEHRQGRQRMGTTLVMALPIAHEMYITHIGDSRAYWITRHGCYQVTLDDDVASREVRLGYAVYREALQHSGSGSLVQALGMGKSVSLHPTSQRFIIDEDAVFLLTSDGLSDFDRVEEYWETEILPIISGDTNIENAAQRLIEIANTKNGHDNVTIALVHSQVKYSEPEVALKADIITTISASKTVDLTPRTTNSTTLGNSHQQTQVIPETKPVRASQLPLQLLILLGVLLAAGSLGYWLKIQRQIPSRITDPLIPFVSPQPTITETPSPETLDKQEDFSPAPVGQPPPP</sequence>
<dbReference type="STRING" id="272123.Anacy_1483"/>
<keyword evidence="5" id="KW-1185">Reference proteome</keyword>
<dbReference type="CDD" id="cd00143">
    <property type="entry name" value="PP2Cc"/>
    <property type="match status" value="1"/>
</dbReference>
<accession>K9ZEF9</accession>
<feature type="region of interest" description="Disordered" evidence="1">
    <location>
        <begin position="622"/>
        <end position="655"/>
    </location>
</feature>
<dbReference type="EMBL" id="CP003659">
    <property type="protein sequence ID" value="AFZ56992.1"/>
    <property type="molecule type" value="Genomic_DNA"/>
</dbReference>
<dbReference type="AlphaFoldDB" id="K9ZEF9"/>
<dbReference type="PATRIC" id="fig|272123.3.peg.1619"/>
<dbReference type="InterPro" id="IPR001932">
    <property type="entry name" value="PPM-type_phosphatase-like_dom"/>
</dbReference>
<name>K9ZEF9_ANACC</name>
<dbReference type="Pfam" id="PF13672">
    <property type="entry name" value="PP2C_2"/>
    <property type="match status" value="1"/>
</dbReference>
<dbReference type="HOGENOM" id="CLU_017255_0_0_3"/>
<dbReference type="InterPro" id="IPR036457">
    <property type="entry name" value="PPM-type-like_dom_sf"/>
</dbReference>
<evidence type="ECO:0000256" key="1">
    <source>
        <dbReference type="SAM" id="MobiDB-lite"/>
    </source>
</evidence>
<dbReference type="SUPFAM" id="SSF81606">
    <property type="entry name" value="PP2C-like"/>
    <property type="match status" value="1"/>
</dbReference>
<gene>
    <name evidence="4" type="ordered locus">Anacy_1483</name>
</gene>
<dbReference type="SMART" id="SM00331">
    <property type="entry name" value="PP2C_SIG"/>
    <property type="match status" value="1"/>
</dbReference>
<feature type="transmembrane region" description="Helical" evidence="2">
    <location>
        <begin position="584"/>
        <end position="605"/>
    </location>
</feature>
<dbReference type="Gene3D" id="3.60.40.10">
    <property type="entry name" value="PPM-type phosphatase domain"/>
    <property type="match status" value="1"/>
</dbReference>
<keyword evidence="2" id="KW-0812">Transmembrane</keyword>
<feature type="domain" description="PPM-type phosphatase" evidence="3">
    <location>
        <begin position="283"/>
        <end position="526"/>
    </location>
</feature>
<dbReference type="eggNOG" id="COG0631">
    <property type="taxonomic scope" value="Bacteria"/>
</dbReference>
<proteinExistence type="predicted"/>
<dbReference type="RefSeq" id="WP_015213642.1">
    <property type="nucleotide sequence ID" value="NC_019771.1"/>
</dbReference>
<dbReference type="Proteomes" id="UP000010474">
    <property type="component" value="Chromosome"/>
</dbReference>
<dbReference type="KEGG" id="acy:Anacy_1483"/>
<dbReference type="SMART" id="SM00332">
    <property type="entry name" value="PP2Cc"/>
    <property type="match status" value="1"/>
</dbReference>
<evidence type="ECO:0000313" key="4">
    <source>
        <dbReference type="EMBL" id="AFZ56992.1"/>
    </source>
</evidence>
<keyword evidence="2" id="KW-0472">Membrane</keyword>
<dbReference type="OrthoDB" id="500607at2"/>
<evidence type="ECO:0000256" key="2">
    <source>
        <dbReference type="SAM" id="Phobius"/>
    </source>
</evidence>
<keyword evidence="2" id="KW-1133">Transmembrane helix</keyword>
<reference evidence="5" key="1">
    <citation type="journal article" date="2013" name="Proc. Natl. Acad. Sci. U.S.A.">
        <title>Improving the coverage of the cyanobacterial phylum using diversity-driven genome sequencing.</title>
        <authorList>
            <person name="Shih P.M."/>
            <person name="Wu D."/>
            <person name="Latifi A."/>
            <person name="Axen S.D."/>
            <person name="Fewer D.P."/>
            <person name="Talla E."/>
            <person name="Calteau A."/>
            <person name="Cai F."/>
            <person name="Tandeau de Marsac N."/>
            <person name="Rippka R."/>
            <person name="Herdman M."/>
            <person name="Sivonen K."/>
            <person name="Coursin T."/>
            <person name="Laurent T."/>
            <person name="Goodwin L."/>
            <person name="Nolan M."/>
            <person name="Davenport K.W."/>
            <person name="Han C.S."/>
            <person name="Rubin E.M."/>
            <person name="Eisen J.A."/>
            <person name="Woyke T."/>
            <person name="Gugger M."/>
            <person name="Kerfeld C.A."/>
        </authorList>
    </citation>
    <scope>NUCLEOTIDE SEQUENCE [LARGE SCALE GENOMIC DNA]</scope>
    <source>
        <strain evidence="5">ATCC 27899 / PCC 7122</strain>
    </source>
</reference>
<organism evidence="4 5">
    <name type="scientific">Anabaena cylindrica (strain ATCC 27899 / PCC 7122)</name>
    <dbReference type="NCBI Taxonomy" id="272123"/>
    <lineage>
        <taxon>Bacteria</taxon>
        <taxon>Bacillati</taxon>
        <taxon>Cyanobacteriota</taxon>
        <taxon>Cyanophyceae</taxon>
        <taxon>Nostocales</taxon>
        <taxon>Nostocaceae</taxon>
        <taxon>Anabaena</taxon>
    </lineage>
</organism>